<evidence type="ECO:0000313" key="3">
    <source>
        <dbReference type="Proteomes" id="UP001141259"/>
    </source>
</evidence>
<feature type="transmembrane region" description="Helical" evidence="1">
    <location>
        <begin position="136"/>
        <end position="157"/>
    </location>
</feature>
<organism evidence="2 3">
    <name type="scientific">Umezawaea endophytica</name>
    <dbReference type="NCBI Taxonomy" id="1654476"/>
    <lineage>
        <taxon>Bacteria</taxon>
        <taxon>Bacillati</taxon>
        <taxon>Actinomycetota</taxon>
        <taxon>Actinomycetes</taxon>
        <taxon>Pseudonocardiales</taxon>
        <taxon>Pseudonocardiaceae</taxon>
        <taxon>Umezawaea</taxon>
    </lineage>
</organism>
<comment type="caution">
    <text evidence="2">The sequence shown here is derived from an EMBL/GenBank/DDBJ whole genome shotgun (WGS) entry which is preliminary data.</text>
</comment>
<dbReference type="EMBL" id="JANYMP010000012">
    <property type="protein sequence ID" value="MCS7479976.1"/>
    <property type="molecule type" value="Genomic_DNA"/>
</dbReference>
<reference evidence="2" key="1">
    <citation type="submission" date="2022-08" db="EMBL/GenBank/DDBJ databases">
        <authorList>
            <person name="Tistechok S."/>
            <person name="Samborskyy M."/>
            <person name="Roman I."/>
        </authorList>
    </citation>
    <scope>NUCLEOTIDE SEQUENCE</scope>
    <source>
        <strain evidence="2">DSM 103496</strain>
    </source>
</reference>
<proteinExistence type="predicted"/>
<accession>A0A9X2VNJ7</accession>
<dbReference type="AlphaFoldDB" id="A0A9X2VNJ7"/>
<dbReference type="RefSeq" id="WP_259625479.1">
    <property type="nucleotide sequence ID" value="NZ_JANYMP010000012.1"/>
</dbReference>
<dbReference type="Proteomes" id="UP001141259">
    <property type="component" value="Unassembled WGS sequence"/>
</dbReference>
<sequence>MSVNNPDEWSQFRLWLNAQLEWLRCVEPQKDCRLLEEARGLFPAIGEEDGATRAVAELERLADKAWSAEGTTMLRHYLGYALVSRAVEVRRMLGPGGVVIVEGIADRVLALDTCDSELDEFAAALKKPKQARETRATPVFALLLVVLGVVPVVVGGLLRNGPLLSVGALLTLVLLCAFAWLLRATGAHRGARRPAHLGTGR</sequence>
<keyword evidence="1" id="KW-0812">Transmembrane</keyword>
<evidence type="ECO:0000256" key="1">
    <source>
        <dbReference type="SAM" id="Phobius"/>
    </source>
</evidence>
<name>A0A9X2VNJ7_9PSEU</name>
<gene>
    <name evidence="2" type="ORF">NZH93_24230</name>
</gene>
<protein>
    <submittedName>
        <fullName evidence="2">Uncharacterized protein</fullName>
    </submittedName>
</protein>
<feature type="transmembrane region" description="Helical" evidence="1">
    <location>
        <begin position="163"/>
        <end position="182"/>
    </location>
</feature>
<keyword evidence="1" id="KW-0472">Membrane</keyword>
<evidence type="ECO:0000313" key="2">
    <source>
        <dbReference type="EMBL" id="MCS7479976.1"/>
    </source>
</evidence>
<keyword evidence="1" id="KW-1133">Transmembrane helix</keyword>
<keyword evidence="3" id="KW-1185">Reference proteome</keyword>